<protein>
    <submittedName>
        <fullName evidence="2">Uncharacterized protein</fullName>
    </submittedName>
</protein>
<name>A0A2P4YV28_9STRA</name>
<accession>A0A2P4YV28</accession>
<evidence type="ECO:0000256" key="1">
    <source>
        <dbReference type="SAM" id="MobiDB-lite"/>
    </source>
</evidence>
<gene>
    <name evidence="2" type="ORF">PHPALM_329</name>
</gene>
<sequence length="226" mass="24996">MGRHKNSKVPVAKAVESGKKNTRAANATDNGKKETPAAKEKELNQESQAIVPRRVTLRVYKLVDYLGVGQGFTKEDSGDDYVDSLSFTVEYIAIDEEDFKNLVDEDPHVLKEDSMISVPDGTEDIENGSTEDIVDNLVNLWRMTKRLQASRGSGHQDTDCAFAECEAGFAVKVFEDGTTTWKVCIDAKTEISLHNHKTSKAMYESKFGITSSTLSLNARRDLGLLT</sequence>
<evidence type="ECO:0000313" key="3">
    <source>
        <dbReference type="Proteomes" id="UP000237271"/>
    </source>
</evidence>
<feature type="compositionally biased region" description="Basic and acidic residues" evidence="1">
    <location>
        <begin position="30"/>
        <end position="44"/>
    </location>
</feature>
<comment type="caution">
    <text evidence="2">The sequence shown here is derived from an EMBL/GenBank/DDBJ whole genome shotgun (WGS) entry which is preliminary data.</text>
</comment>
<feature type="region of interest" description="Disordered" evidence="1">
    <location>
        <begin position="1"/>
        <end position="46"/>
    </location>
</feature>
<dbReference type="AlphaFoldDB" id="A0A2P4YV28"/>
<dbReference type="EMBL" id="NCKW01000034">
    <property type="protein sequence ID" value="POM81664.1"/>
    <property type="molecule type" value="Genomic_DNA"/>
</dbReference>
<dbReference type="Proteomes" id="UP000237271">
    <property type="component" value="Unassembled WGS sequence"/>
</dbReference>
<reference evidence="2 3" key="1">
    <citation type="journal article" date="2017" name="Genome Biol. Evol.">
        <title>Phytophthora megakarya and P. palmivora, closely related causal agents of cacao black pod rot, underwent increases in genome sizes and gene numbers by different mechanisms.</title>
        <authorList>
            <person name="Ali S.S."/>
            <person name="Shao J."/>
            <person name="Lary D.J."/>
            <person name="Kronmiller B."/>
            <person name="Shen D."/>
            <person name="Strem M.D."/>
            <person name="Amoako-Attah I."/>
            <person name="Akrofi A.Y."/>
            <person name="Begoude B.A."/>
            <person name="Ten Hoopen G.M."/>
            <person name="Coulibaly K."/>
            <person name="Kebe B.I."/>
            <person name="Melnick R.L."/>
            <person name="Guiltinan M.J."/>
            <person name="Tyler B.M."/>
            <person name="Meinhardt L.W."/>
            <person name="Bailey B.A."/>
        </authorList>
    </citation>
    <scope>NUCLEOTIDE SEQUENCE [LARGE SCALE GENOMIC DNA]</scope>
    <source>
        <strain evidence="3">sbr112.9</strain>
    </source>
</reference>
<proteinExistence type="predicted"/>
<organism evidence="2 3">
    <name type="scientific">Phytophthora palmivora</name>
    <dbReference type="NCBI Taxonomy" id="4796"/>
    <lineage>
        <taxon>Eukaryota</taxon>
        <taxon>Sar</taxon>
        <taxon>Stramenopiles</taxon>
        <taxon>Oomycota</taxon>
        <taxon>Peronosporomycetes</taxon>
        <taxon>Peronosporales</taxon>
        <taxon>Peronosporaceae</taxon>
        <taxon>Phytophthora</taxon>
    </lineage>
</organism>
<evidence type="ECO:0000313" key="2">
    <source>
        <dbReference type="EMBL" id="POM81664.1"/>
    </source>
</evidence>
<keyword evidence="3" id="KW-1185">Reference proteome</keyword>